<protein>
    <submittedName>
        <fullName evidence="2">Uncharacterized protein</fullName>
    </submittedName>
</protein>
<name>A0A481Z318_9VIRU</name>
<feature type="compositionally biased region" description="Basic residues" evidence="1">
    <location>
        <begin position="1"/>
        <end position="13"/>
    </location>
</feature>
<proteinExistence type="predicted"/>
<organism evidence="2">
    <name type="scientific">Pithovirus LCPAC101</name>
    <dbReference type="NCBI Taxonomy" id="2506586"/>
    <lineage>
        <taxon>Viruses</taxon>
        <taxon>Pithoviruses</taxon>
    </lineage>
</organism>
<evidence type="ECO:0000313" key="2">
    <source>
        <dbReference type="EMBL" id="QBK89895.1"/>
    </source>
</evidence>
<feature type="region of interest" description="Disordered" evidence="1">
    <location>
        <begin position="1"/>
        <end position="74"/>
    </location>
</feature>
<reference evidence="2" key="1">
    <citation type="journal article" date="2019" name="MBio">
        <title>Virus Genomes from Deep Sea Sediments Expand the Ocean Megavirome and Support Independent Origins of Viral Gigantism.</title>
        <authorList>
            <person name="Backstrom D."/>
            <person name="Yutin N."/>
            <person name="Jorgensen S.L."/>
            <person name="Dharamshi J."/>
            <person name="Homa F."/>
            <person name="Zaremba-Niedwiedzka K."/>
            <person name="Spang A."/>
            <person name="Wolf Y.I."/>
            <person name="Koonin E.V."/>
            <person name="Ettema T.J."/>
        </authorList>
    </citation>
    <scope>NUCLEOTIDE SEQUENCE</scope>
</reference>
<dbReference type="EMBL" id="MK500445">
    <property type="protein sequence ID" value="QBK89895.1"/>
    <property type="molecule type" value="Genomic_DNA"/>
</dbReference>
<gene>
    <name evidence="2" type="ORF">LCPAC101_01780</name>
</gene>
<evidence type="ECO:0000256" key="1">
    <source>
        <dbReference type="SAM" id="MobiDB-lite"/>
    </source>
</evidence>
<accession>A0A481Z318</accession>
<sequence>MKMYARKKSKRSAKPTPSPQQPDLSYMENKEYDRTTRNNLGSVEIRKKVISRRKRSLSPDPQRPIQFGDEDDSPYTQNIMDSKNSLPQLVSTNVLNLIPKVKNNILDFYNDNDNNIERHEYVPLLPKNYDNQAKNLWYERVIEDLLLDYKSVKNEYVIELIKLYDEVLSKNNYKQIISILTHD</sequence>